<sequence>MKYLIVKGGPCGFGDRLQCLKMCVKYALKFNLQIYVDWEDTIWSHSGENFYTYFGLANIPVLRSIDDIPEGATVFPSFWKDKMKLPYIQDYSKTNPEIDIGYIQDQVYTEDVVVHSSNGYRWVYNDSAFFGSVFRVTDRRIVNKVKERQQKYQLSQKLGVHLRGSDRASTIDKSHRMSALNIRLVSSGIMNRTSCIAVSDDPDFVSMWKARYTTFPVLTEVGCLGGNGGVHTKSKDSLGVSKDSLNVDMLVDFFTLASCNSVLSTSKDSRFAQEAQRLHPHINQILG</sequence>
<proteinExistence type="predicted"/>
<evidence type="ECO:0000313" key="1">
    <source>
        <dbReference type="EMBL" id="QHT07338.1"/>
    </source>
</evidence>
<dbReference type="Gene3D" id="3.40.50.11350">
    <property type="match status" value="1"/>
</dbReference>
<reference evidence="1" key="1">
    <citation type="journal article" date="2020" name="Nature">
        <title>Giant virus diversity and host interactions through global metagenomics.</title>
        <authorList>
            <person name="Schulz F."/>
            <person name="Roux S."/>
            <person name="Paez-Espino D."/>
            <person name="Jungbluth S."/>
            <person name="Walsh D.A."/>
            <person name="Denef V.J."/>
            <person name="McMahon K.D."/>
            <person name="Konstantinidis K.T."/>
            <person name="Eloe-Fadrosh E.A."/>
            <person name="Kyrpides N.C."/>
            <person name="Woyke T."/>
        </authorList>
    </citation>
    <scope>NUCLEOTIDE SEQUENCE</scope>
    <source>
        <strain evidence="1">GVMAG-M-3300021963-12</strain>
    </source>
</reference>
<dbReference type="Gene3D" id="3.40.50.11340">
    <property type="match status" value="1"/>
</dbReference>
<name>A0A6C0CS17_9ZZZZ</name>
<accession>A0A6C0CS17</accession>
<dbReference type="AlphaFoldDB" id="A0A6C0CS17"/>
<organism evidence="1">
    <name type="scientific">viral metagenome</name>
    <dbReference type="NCBI Taxonomy" id="1070528"/>
    <lineage>
        <taxon>unclassified sequences</taxon>
        <taxon>metagenomes</taxon>
        <taxon>organismal metagenomes</taxon>
    </lineage>
</organism>
<dbReference type="EMBL" id="MN739481">
    <property type="protein sequence ID" value="QHT07338.1"/>
    <property type="molecule type" value="Genomic_DNA"/>
</dbReference>
<protein>
    <submittedName>
        <fullName evidence="1">Uncharacterized protein</fullName>
    </submittedName>
</protein>